<feature type="signal peptide" evidence="10">
    <location>
        <begin position="1"/>
        <end position="16"/>
    </location>
</feature>
<evidence type="ECO:0000256" key="9">
    <source>
        <dbReference type="RuleBase" id="RU003357"/>
    </source>
</evidence>
<dbReference type="SUPFAM" id="SSF56935">
    <property type="entry name" value="Porins"/>
    <property type="match status" value="1"/>
</dbReference>
<evidence type="ECO:0000256" key="8">
    <source>
        <dbReference type="PROSITE-ProRule" id="PRU01360"/>
    </source>
</evidence>
<accession>A0A437MZW1</accession>
<evidence type="ECO:0000256" key="5">
    <source>
        <dbReference type="ARBA" id="ARBA00023077"/>
    </source>
</evidence>
<dbReference type="InterPro" id="IPR036942">
    <property type="entry name" value="Beta-barrel_TonB_sf"/>
</dbReference>
<comment type="similarity">
    <text evidence="8 9">Belongs to the TonB-dependent receptor family.</text>
</comment>
<evidence type="ECO:0000256" key="2">
    <source>
        <dbReference type="ARBA" id="ARBA00022448"/>
    </source>
</evidence>
<dbReference type="PANTHER" id="PTHR47234">
    <property type="match status" value="1"/>
</dbReference>
<dbReference type="Pfam" id="PF00593">
    <property type="entry name" value="TonB_dep_Rec_b-barrel"/>
    <property type="match status" value="1"/>
</dbReference>
<dbReference type="Pfam" id="PF07715">
    <property type="entry name" value="Plug"/>
    <property type="match status" value="1"/>
</dbReference>
<keyword evidence="13" id="KW-0675">Receptor</keyword>
<dbReference type="EMBL" id="SACO01000019">
    <property type="protein sequence ID" value="RVU03207.1"/>
    <property type="molecule type" value="Genomic_DNA"/>
</dbReference>
<dbReference type="PROSITE" id="PS52016">
    <property type="entry name" value="TONB_DEPENDENT_REC_3"/>
    <property type="match status" value="1"/>
</dbReference>
<evidence type="ECO:0000256" key="6">
    <source>
        <dbReference type="ARBA" id="ARBA00023136"/>
    </source>
</evidence>
<keyword evidence="5 9" id="KW-0798">TonB box</keyword>
<dbReference type="InterPro" id="IPR012910">
    <property type="entry name" value="Plug_dom"/>
</dbReference>
<dbReference type="Gene3D" id="2.170.130.10">
    <property type="entry name" value="TonB-dependent receptor, plug domain"/>
    <property type="match status" value="1"/>
</dbReference>
<dbReference type="InterPro" id="IPR039426">
    <property type="entry name" value="TonB-dep_rcpt-like"/>
</dbReference>
<dbReference type="InterPro" id="IPR000531">
    <property type="entry name" value="Beta-barrel_TonB"/>
</dbReference>
<keyword evidence="3 8" id="KW-1134">Transmembrane beta strand</keyword>
<feature type="domain" description="TonB-dependent receptor-like beta-barrel" evidence="11">
    <location>
        <begin position="486"/>
        <end position="933"/>
    </location>
</feature>
<feature type="chain" id="PRO_5019145461" evidence="10">
    <location>
        <begin position="17"/>
        <end position="970"/>
    </location>
</feature>
<name>A0A437MZW1_9SPHN</name>
<organism evidence="13 14">
    <name type="scientific">Novosphingobium umbonatum</name>
    <dbReference type="NCBI Taxonomy" id="1908524"/>
    <lineage>
        <taxon>Bacteria</taxon>
        <taxon>Pseudomonadati</taxon>
        <taxon>Pseudomonadota</taxon>
        <taxon>Alphaproteobacteria</taxon>
        <taxon>Sphingomonadales</taxon>
        <taxon>Sphingomonadaceae</taxon>
        <taxon>Novosphingobium</taxon>
    </lineage>
</organism>
<proteinExistence type="inferred from homology"/>
<dbReference type="PANTHER" id="PTHR47234:SF2">
    <property type="entry name" value="TONB-DEPENDENT RECEPTOR"/>
    <property type="match status" value="1"/>
</dbReference>
<evidence type="ECO:0000313" key="14">
    <source>
        <dbReference type="Proteomes" id="UP000282837"/>
    </source>
</evidence>
<sequence>MAAAILLLGASHGAMAQTEAAPKDADIIVTGSRIVRNGDSAPQPVTLVRTEELLKQTPTTLADGLNALPVFAGSRGPGTSVATTGNAAGGNGAANQLNLRSLGAIRNLILLDGQRLPTALFNGVVDVDIVPDMLIERVDVVTGGVSAVYGSDAISGVVNFVTNRKFNGFKAEAQTGISQRGDAPQYKAAFAAGKALGDNAHIEASYTYFSSDPLFYRTDRDFGYDYAYGGLKTPTSTYGAAGTINNPYVLVSGARNSSATYGGKITSGLYNNTTFNANGVLSPFNAGTVTASPNLSIGGDGFYNNASLGATQRSHQGFTRFDYKLSPDVNYHLQGLVSIKDNTSYSNYAQFSNFTIRANNPYLPTSMQTALAAAGQNYFTFAKVFNNAQRLTADVRTEQFYVNTGFDGKFGGFDWDVSLNYGKAKLSTALSGNINNQHLAAAADAVTNGSGQIVCGINADAITSNDDASCKPINLFGPTAASQDSLNYILGTTHLWSYNQAFDIGGHLGGRLFDLGAGDARFAVSAQYRTNSLRQTVDVASSDTANCSGLVINPINTATQTTFASNCVPVGALQRNTNGTTTPLTPTALYQNAFSPMAEKVQRVKEVAVEVDVPLLKDSALGRMVGVTGALRYAHYNTTGSAWVWKGGLNWKVTDDLRLRGTISRDFRAPTLNDLYQAPTVTVANNADLLTGASFLQSRTQGNPNLRPEVGHTWTLGAVFKPRFMPGFSVALDYYNIRITDAIQSVSGFQPAIQQACLSSGGASPFCSLQPRPNGYSDTSVGNAPYYWLTQNLNFAEITTQGLDADINYATRVAGRPVSLRVMTTWQPEIIYGQQPGASGTPVSFNAAGASNANGTVNNIAAKWRVNANLHVEPTNWMTTDLRARWRSGYRYNPDQSTYFAQAVPAAMWLDTSVTFKLPDSDRYQLFFNVQNLLDKAPPPYQTGILPGQGFVPGDDFIGRYFLAGVRVKY</sequence>
<comment type="caution">
    <text evidence="13">The sequence shown here is derived from an EMBL/GenBank/DDBJ whole genome shotgun (WGS) entry which is preliminary data.</text>
</comment>
<dbReference type="InterPro" id="IPR037066">
    <property type="entry name" value="Plug_dom_sf"/>
</dbReference>
<evidence type="ECO:0000259" key="11">
    <source>
        <dbReference type="Pfam" id="PF00593"/>
    </source>
</evidence>
<evidence type="ECO:0000256" key="4">
    <source>
        <dbReference type="ARBA" id="ARBA00022692"/>
    </source>
</evidence>
<evidence type="ECO:0000313" key="13">
    <source>
        <dbReference type="EMBL" id="RVU03207.1"/>
    </source>
</evidence>
<keyword evidence="14" id="KW-1185">Reference proteome</keyword>
<dbReference type="AlphaFoldDB" id="A0A437MZW1"/>
<dbReference type="Gene3D" id="2.40.170.20">
    <property type="entry name" value="TonB-dependent receptor, beta-barrel domain"/>
    <property type="match status" value="1"/>
</dbReference>
<dbReference type="OrthoDB" id="7051241at2"/>
<keyword evidence="10" id="KW-0732">Signal</keyword>
<dbReference type="Proteomes" id="UP000282837">
    <property type="component" value="Unassembled WGS sequence"/>
</dbReference>
<protein>
    <submittedName>
        <fullName evidence="13">TonB-dependent receptor</fullName>
    </submittedName>
</protein>
<evidence type="ECO:0000259" key="12">
    <source>
        <dbReference type="Pfam" id="PF07715"/>
    </source>
</evidence>
<evidence type="ECO:0000256" key="3">
    <source>
        <dbReference type="ARBA" id="ARBA00022452"/>
    </source>
</evidence>
<evidence type="ECO:0000256" key="1">
    <source>
        <dbReference type="ARBA" id="ARBA00004571"/>
    </source>
</evidence>
<reference evidence="13 14" key="1">
    <citation type="submission" date="2019-01" db="EMBL/GenBank/DDBJ databases">
        <authorList>
            <person name="Chen W.-M."/>
        </authorList>
    </citation>
    <scope>NUCLEOTIDE SEQUENCE [LARGE SCALE GENOMIC DNA]</scope>
    <source>
        <strain evidence="13 14">FSY-9</strain>
    </source>
</reference>
<gene>
    <name evidence="13" type="ORF">EOE18_16870</name>
</gene>
<keyword evidence="7 8" id="KW-0998">Cell outer membrane</keyword>
<keyword evidence="4 8" id="KW-0812">Transmembrane</keyword>
<feature type="domain" description="TonB-dependent receptor plug" evidence="12">
    <location>
        <begin position="40"/>
        <end position="157"/>
    </location>
</feature>
<keyword evidence="2 8" id="KW-0813">Transport</keyword>
<evidence type="ECO:0000256" key="10">
    <source>
        <dbReference type="SAM" id="SignalP"/>
    </source>
</evidence>
<evidence type="ECO:0000256" key="7">
    <source>
        <dbReference type="ARBA" id="ARBA00023237"/>
    </source>
</evidence>
<dbReference type="RefSeq" id="WP_127711688.1">
    <property type="nucleotide sequence ID" value="NZ_SACO01000019.1"/>
</dbReference>
<comment type="subcellular location">
    <subcellularLocation>
        <location evidence="1 8">Cell outer membrane</location>
        <topology evidence="1 8">Multi-pass membrane protein</topology>
    </subcellularLocation>
</comment>
<dbReference type="GO" id="GO:0009279">
    <property type="term" value="C:cell outer membrane"/>
    <property type="evidence" value="ECO:0007669"/>
    <property type="project" value="UniProtKB-SubCell"/>
</dbReference>
<keyword evidence="6 8" id="KW-0472">Membrane</keyword>